<protein>
    <submittedName>
        <fullName evidence="2">Uncharacterized protein</fullName>
    </submittedName>
</protein>
<proteinExistence type="predicted"/>
<organism evidence="2 3">
    <name type="scientific">Dendrobium chrysotoxum</name>
    <name type="common">Orchid</name>
    <dbReference type="NCBI Taxonomy" id="161865"/>
    <lineage>
        <taxon>Eukaryota</taxon>
        <taxon>Viridiplantae</taxon>
        <taxon>Streptophyta</taxon>
        <taxon>Embryophyta</taxon>
        <taxon>Tracheophyta</taxon>
        <taxon>Spermatophyta</taxon>
        <taxon>Magnoliopsida</taxon>
        <taxon>Liliopsida</taxon>
        <taxon>Asparagales</taxon>
        <taxon>Orchidaceae</taxon>
        <taxon>Epidendroideae</taxon>
        <taxon>Malaxideae</taxon>
        <taxon>Dendrobiinae</taxon>
        <taxon>Dendrobium</taxon>
    </lineage>
</organism>
<dbReference type="EMBL" id="JAGFBR010000014">
    <property type="protein sequence ID" value="KAH0455463.1"/>
    <property type="molecule type" value="Genomic_DNA"/>
</dbReference>
<evidence type="ECO:0000313" key="3">
    <source>
        <dbReference type="Proteomes" id="UP000775213"/>
    </source>
</evidence>
<evidence type="ECO:0000256" key="1">
    <source>
        <dbReference type="SAM" id="MobiDB-lite"/>
    </source>
</evidence>
<feature type="compositionally biased region" description="Basic residues" evidence="1">
    <location>
        <begin position="11"/>
        <end position="23"/>
    </location>
</feature>
<feature type="region of interest" description="Disordered" evidence="1">
    <location>
        <begin position="1"/>
        <end position="23"/>
    </location>
</feature>
<dbReference type="Proteomes" id="UP000775213">
    <property type="component" value="Unassembled WGS sequence"/>
</dbReference>
<gene>
    <name evidence="2" type="ORF">IEQ34_015495</name>
</gene>
<keyword evidence="3" id="KW-1185">Reference proteome</keyword>
<accession>A0AAV7GJ56</accession>
<name>A0AAV7GJ56_DENCH</name>
<feature type="compositionally biased region" description="Polar residues" evidence="1">
    <location>
        <begin position="1"/>
        <end position="10"/>
    </location>
</feature>
<dbReference type="AlphaFoldDB" id="A0AAV7GJ56"/>
<sequence>MSADSLQPTSRRQRLTLHQSRRTRRHPMLHHLLWATQLMTRLLTPNKFTLILRIVATVFGKDVVLPCAVAVCWRHASEREENLLMNLVSISLTILLY</sequence>
<comment type="caution">
    <text evidence="2">The sequence shown here is derived from an EMBL/GenBank/DDBJ whole genome shotgun (WGS) entry which is preliminary data.</text>
</comment>
<reference evidence="2 3" key="1">
    <citation type="journal article" date="2021" name="Hortic Res">
        <title>Chromosome-scale assembly of the Dendrobium chrysotoxum genome enhances the understanding of orchid evolution.</title>
        <authorList>
            <person name="Zhang Y."/>
            <person name="Zhang G.Q."/>
            <person name="Zhang D."/>
            <person name="Liu X.D."/>
            <person name="Xu X.Y."/>
            <person name="Sun W.H."/>
            <person name="Yu X."/>
            <person name="Zhu X."/>
            <person name="Wang Z.W."/>
            <person name="Zhao X."/>
            <person name="Zhong W.Y."/>
            <person name="Chen H."/>
            <person name="Yin W.L."/>
            <person name="Huang T."/>
            <person name="Niu S.C."/>
            <person name="Liu Z.J."/>
        </authorList>
    </citation>
    <scope>NUCLEOTIDE SEQUENCE [LARGE SCALE GENOMIC DNA]</scope>
    <source>
        <strain evidence="2">Lindl</strain>
    </source>
</reference>
<evidence type="ECO:0000313" key="2">
    <source>
        <dbReference type="EMBL" id="KAH0455463.1"/>
    </source>
</evidence>